<keyword evidence="2" id="KW-0614">Plasmid</keyword>
<evidence type="ECO:0000256" key="1">
    <source>
        <dbReference type="SAM" id="Phobius"/>
    </source>
</evidence>
<keyword evidence="1" id="KW-0812">Transmembrane</keyword>
<keyword evidence="1" id="KW-0472">Membrane</keyword>
<feature type="transmembrane region" description="Helical" evidence="1">
    <location>
        <begin position="36"/>
        <end position="52"/>
    </location>
</feature>
<gene>
    <name evidence="2" type="ORF">KYI10_11635</name>
</gene>
<sequence>MKNVEDYMQWRTSEGKSFEDIFNREMNILGWTYRDVLYSFLGIYVLGIYVYYEEDINKKKTRLEFKDGSQLWNFEKIYKLYDKYEELNNLQEIKSFLSVYGSIGNIIPMWPGGNVHKGSCNYYDLTEIYFNNFKNWRDYLVLEYPNACLEEIVDRSEKYNMKEFMDKLDKEFYKKYLKDITQVIKNREEEIKKQLHN</sequence>
<protein>
    <submittedName>
        <fullName evidence="2">Uncharacterized protein</fullName>
    </submittedName>
</protein>
<evidence type="ECO:0000313" key="2">
    <source>
        <dbReference type="EMBL" id="QYA34044.1"/>
    </source>
</evidence>
<organism evidence="2">
    <name type="scientific">Macrococcus psychrotolerans</name>
    <dbReference type="NCBI Taxonomy" id="3039389"/>
    <lineage>
        <taxon>Bacteria</taxon>
        <taxon>Bacillati</taxon>
        <taxon>Bacillota</taxon>
        <taxon>Bacilli</taxon>
        <taxon>Bacillales</taxon>
        <taxon>Staphylococcaceae</taxon>
        <taxon>Macrococcus</taxon>
    </lineage>
</organism>
<proteinExistence type="predicted"/>
<dbReference type="EMBL" id="CP079956">
    <property type="protein sequence ID" value="QYA34044.1"/>
    <property type="molecule type" value="Genomic_DNA"/>
</dbReference>
<dbReference type="AlphaFoldDB" id="A0AAT9P895"/>
<keyword evidence="1" id="KW-1133">Transmembrane helix</keyword>
<reference evidence="2" key="1">
    <citation type="submission" date="2024-06" db="EMBL/GenBank/DDBJ databases">
        <title>Prevalence and characterization of methicillin-resistant Macrococcus spp. in food producing animals and meat in Switzerland in 2019.</title>
        <authorList>
            <person name="Keller J.E."/>
            <person name="Schwendener S."/>
            <person name="Neuenschwander J."/>
            <person name="Overesch G."/>
            <person name="Perreten V."/>
        </authorList>
    </citation>
    <scope>NUCLEOTIDE SEQUENCE</scope>
    <source>
        <strain evidence="2">19Msa1099</strain>
        <plasmid evidence="2">p19Msa1047_11</plasmid>
    </source>
</reference>
<name>A0AAT9P895_9STAP</name>
<accession>A0AAT9P895</accession>
<geneLocation type="plasmid" evidence="2">
    <name>p19Msa1047_11</name>
</geneLocation>